<keyword evidence="4" id="KW-0808">Transferase</keyword>
<sequence>MYPKMKPSPPVVLCLSGHDPTGGAGIQADIETVCRLGCYPSSVITALTVQDTRNVYKVLPQNAEAFLKQALTVLRDMPPAVIKIGLLGSVELVHAVHELLESAPGVPVVLDPILAAGGGTSLASEMLIESLRRTLIPRATVLTPNSPEARKLAGMEDLDDCGRTLLAFGCPNVLLTGAHENENDVVNRLYRASGVKTYRWPRLPGSYHGSGCTLASAIAALLASGKDIEHAMSDAQDFTWQALSNGYRLGTGQKLPNRLYPVR</sequence>
<feature type="domain" description="Pyridoxamine kinase/Phosphomethylpyrimidine kinase" evidence="3">
    <location>
        <begin position="19"/>
        <end position="254"/>
    </location>
</feature>
<dbReference type="InterPro" id="IPR029056">
    <property type="entry name" value="Ribokinase-like"/>
</dbReference>
<dbReference type="EC" id="2.7.1.49" evidence="2"/>
<dbReference type="Gene3D" id="3.40.1190.20">
    <property type="match status" value="1"/>
</dbReference>
<accession>A0ABN8X385</accession>
<dbReference type="Proteomes" id="UP001162030">
    <property type="component" value="Chromosome"/>
</dbReference>
<dbReference type="CDD" id="cd01169">
    <property type="entry name" value="HMPP_kinase"/>
    <property type="match status" value="1"/>
</dbReference>
<evidence type="ECO:0000313" key="4">
    <source>
        <dbReference type="EMBL" id="CAI8845905.1"/>
    </source>
</evidence>
<reference evidence="4 5" key="1">
    <citation type="submission" date="2023-03" db="EMBL/GenBank/DDBJ databases">
        <authorList>
            <person name="Pearce D."/>
        </authorList>
    </citation>
    <scope>NUCLEOTIDE SEQUENCE [LARGE SCALE GENOMIC DNA]</scope>
    <source>
        <strain evidence="4">Msz</strain>
    </source>
</reference>
<dbReference type="PANTHER" id="PTHR20858:SF17">
    <property type="entry name" value="HYDROXYMETHYLPYRIMIDINE_PHOSPHOMETHYLPYRIMIDINE KINASE THI20-RELATED"/>
    <property type="match status" value="1"/>
</dbReference>
<evidence type="ECO:0000256" key="2">
    <source>
        <dbReference type="ARBA" id="ARBA00012135"/>
    </source>
</evidence>
<organism evidence="4 5">
    <name type="scientific">Methylocaldum szegediense</name>
    <dbReference type="NCBI Taxonomy" id="73780"/>
    <lineage>
        <taxon>Bacteria</taxon>
        <taxon>Pseudomonadati</taxon>
        <taxon>Pseudomonadota</taxon>
        <taxon>Gammaproteobacteria</taxon>
        <taxon>Methylococcales</taxon>
        <taxon>Methylococcaceae</taxon>
        <taxon>Methylocaldum</taxon>
    </lineage>
</organism>
<dbReference type="EMBL" id="OX458333">
    <property type="protein sequence ID" value="CAI8845905.1"/>
    <property type="molecule type" value="Genomic_DNA"/>
</dbReference>
<proteinExistence type="predicted"/>
<dbReference type="InterPro" id="IPR013749">
    <property type="entry name" value="PM/HMP-P_kinase-1"/>
</dbReference>
<dbReference type="Pfam" id="PF08543">
    <property type="entry name" value="Phos_pyr_kin"/>
    <property type="match status" value="1"/>
</dbReference>
<keyword evidence="5" id="KW-1185">Reference proteome</keyword>
<dbReference type="PANTHER" id="PTHR20858">
    <property type="entry name" value="PHOSPHOMETHYLPYRIMIDINE KINASE"/>
    <property type="match status" value="1"/>
</dbReference>
<comment type="pathway">
    <text evidence="1">Cofactor biosynthesis; thiamine diphosphate biosynthesis.</text>
</comment>
<evidence type="ECO:0000259" key="3">
    <source>
        <dbReference type="Pfam" id="PF08543"/>
    </source>
</evidence>
<protein>
    <recommendedName>
        <fullName evidence="2">hydroxymethylpyrimidine kinase</fullName>
        <ecNumber evidence="2">2.7.1.49</ecNumber>
    </recommendedName>
</protein>
<evidence type="ECO:0000313" key="5">
    <source>
        <dbReference type="Proteomes" id="UP001162030"/>
    </source>
</evidence>
<keyword evidence="4" id="KW-0418">Kinase</keyword>
<evidence type="ECO:0000256" key="1">
    <source>
        <dbReference type="ARBA" id="ARBA00004948"/>
    </source>
</evidence>
<dbReference type="SUPFAM" id="SSF53613">
    <property type="entry name" value="Ribokinase-like"/>
    <property type="match status" value="1"/>
</dbReference>
<dbReference type="InterPro" id="IPR004399">
    <property type="entry name" value="HMP/HMP-P_kinase_dom"/>
</dbReference>
<gene>
    <name evidence="4" type="ORF">MSZNOR_2417</name>
</gene>
<name>A0ABN8X385_9GAMM</name>
<dbReference type="GO" id="GO:0016301">
    <property type="term" value="F:kinase activity"/>
    <property type="evidence" value="ECO:0007669"/>
    <property type="project" value="UniProtKB-KW"/>
</dbReference>